<keyword evidence="9" id="KW-0411">Iron-sulfur</keyword>
<keyword evidence="10" id="KW-1015">Disulfide bond</keyword>
<dbReference type="EC" id="1.8.7.2" evidence="4"/>
<accession>B3QYM4</accession>
<dbReference type="GO" id="GO:0046872">
    <property type="term" value="F:metal ion binding"/>
    <property type="evidence" value="ECO:0007669"/>
    <property type="project" value="UniProtKB-KW"/>
</dbReference>
<dbReference type="PANTHER" id="PTHR35113:SF1">
    <property type="entry name" value="FERREDOXIN-THIOREDOXIN REDUCTASE CATALYTIC CHAIN, CHLOROPLASTIC"/>
    <property type="match status" value="1"/>
</dbReference>
<evidence type="ECO:0000313" key="16">
    <source>
        <dbReference type="Proteomes" id="UP000001208"/>
    </source>
</evidence>
<evidence type="ECO:0000256" key="1">
    <source>
        <dbReference type="ARBA" id="ARBA00001966"/>
    </source>
</evidence>
<keyword evidence="8" id="KW-0408">Iron</keyword>
<gene>
    <name evidence="15" type="ordered locus">Ctha_1188</name>
</gene>
<protein>
    <recommendedName>
        <fullName evidence="4">ferredoxin:thioredoxin reductase</fullName>
        <ecNumber evidence="4">1.8.7.2</ecNumber>
    </recommendedName>
    <alternativeName>
        <fullName evidence="12">Ferredoxin-thioredoxin reductase subunit B</fullName>
    </alternativeName>
</protein>
<evidence type="ECO:0000256" key="11">
    <source>
        <dbReference type="ARBA" id="ARBA00026011"/>
    </source>
</evidence>
<dbReference type="eggNOG" id="COG4802">
    <property type="taxonomic scope" value="Bacteria"/>
</dbReference>
<dbReference type="SUPFAM" id="SSF57662">
    <property type="entry name" value="Ferredoxin thioredoxin reductase (FTR), catalytic beta chain"/>
    <property type="match status" value="1"/>
</dbReference>
<dbReference type="Gene3D" id="3.90.460.10">
    <property type="entry name" value="Ferredoxin thioredoxin reductase catalytic beta subunit"/>
    <property type="match status" value="1"/>
</dbReference>
<dbReference type="OrthoDB" id="9782739at2"/>
<dbReference type="GO" id="GO:0016730">
    <property type="term" value="F:oxidoreductase activity, acting on iron-sulfur proteins as donors"/>
    <property type="evidence" value="ECO:0007669"/>
    <property type="project" value="InterPro"/>
</dbReference>
<keyword evidence="6" id="KW-0479">Metal-binding</keyword>
<evidence type="ECO:0000256" key="10">
    <source>
        <dbReference type="ARBA" id="ARBA00023157"/>
    </source>
</evidence>
<comment type="cofactor">
    <cofactor evidence="1">
        <name>[4Fe-4S] cluster</name>
        <dbReference type="ChEBI" id="CHEBI:49883"/>
    </cofactor>
</comment>
<organism evidence="15 16">
    <name type="scientific">Chloroherpeton thalassium (strain ATCC 35110 / GB-78)</name>
    <dbReference type="NCBI Taxonomy" id="517418"/>
    <lineage>
        <taxon>Bacteria</taxon>
        <taxon>Pseudomonadati</taxon>
        <taxon>Chlorobiota</taxon>
        <taxon>Chlorobiia</taxon>
        <taxon>Chlorobiales</taxon>
        <taxon>Chloroherpetonaceae</taxon>
        <taxon>Chloroherpeton</taxon>
    </lineage>
</organism>
<keyword evidence="7" id="KW-0560">Oxidoreductase</keyword>
<evidence type="ECO:0000256" key="13">
    <source>
        <dbReference type="ARBA" id="ARBA00048150"/>
    </source>
</evidence>
<comment type="catalytic activity">
    <reaction evidence="13">
        <text>[thioredoxin]-disulfide + 2 reduced [2Fe-2S]-[ferredoxin] + 2 H(+) = [thioredoxin]-dithiol + 2 oxidized [2Fe-2S]-[ferredoxin]</text>
        <dbReference type="Rhea" id="RHEA:42336"/>
        <dbReference type="Rhea" id="RHEA-COMP:10000"/>
        <dbReference type="Rhea" id="RHEA-COMP:10001"/>
        <dbReference type="Rhea" id="RHEA-COMP:10698"/>
        <dbReference type="Rhea" id="RHEA-COMP:10700"/>
        <dbReference type="ChEBI" id="CHEBI:15378"/>
        <dbReference type="ChEBI" id="CHEBI:29950"/>
        <dbReference type="ChEBI" id="CHEBI:33737"/>
        <dbReference type="ChEBI" id="CHEBI:33738"/>
        <dbReference type="ChEBI" id="CHEBI:50058"/>
        <dbReference type="EC" id="1.8.7.2"/>
    </reaction>
</comment>
<dbReference type="EMBL" id="CP001100">
    <property type="protein sequence ID" value="ACF13652.1"/>
    <property type="molecule type" value="Genomic_DNA"/>
</dbReference>
<evidence type="ECO:0000313" key="15">
    <source>
        <dbReference type="EMBL" id="ACF13652.1"/>
    </source>
</evidence>
<evidence type="ECO:0000256" key="4">
    <source>
        <dbReference type="ARBA" id="ARBA00012358"/>
    </source>
</evidence>
<proteinExistence type="inferred from homology"/>
<dbReference type="AlphaFoldDB" id="B3QYM4"/>
<dbReference type="HOGENOM" id="CLU_139142_0_0_10"/>
<dbReference type="Pfam" id="PF02943">
    <property type="entry name" value="FeThRed_B"/>
    <property type="match status" value="1"/>
</dbReference>
<evidence type="ECO:0000256" key="3">
    <source>
        <dbReference type="ARBA" id="ARBA00007941"/>
    </source>
</evidence>
<feature type="region of interest" description="Disordered" evidence="14">
    <location>
        <begin position="108"/>
        <end position="140"/>
    </location>
</feature>
<evidence type="ECO:0000256" key="7">
    <source>
        <dbReference type="ARBA" id="ARBA00023002"/>
    </source>
</evidence>
<evidence type="ECO:0000256" key="8">
    <source>
        <dbReference type="ARBA" id="ARBA00023004"/>
    </source>
</evidence>
<dbReference type="KEGG" id="cts:Ctha_1188"/>
<evidence type="ECO:0000256" key="2">
    <source>
        <dbReference type="ARBA" id="ARBA00003945"/>
    </source>
</evidence>
<evidence type="ECO:0000256" key="12">
    <source>
        <dbReference type="ARBA" id="ARBA00030295"/>
    </source>
</evidence>
<dbReference type="InterPro" id="IPR036644">
    <property type="entry name" value="FTR_bsu_sf"/>
</dbReference>
<dbReference type="RefSeq" id="WP_012499736.1">
    <property type="nucleotide sequence ID" value="NC_011026.1"/>
</dbReference>
<feature type="compositionally biased region" description="Basic and acidic residues" evidence="14">
    <location>
        <begin position="116"/>
        <end position="140"/>
    </location>
</feature>
<comment type="similarity">
    <text evidence="3">Belongs to the ferredoxin thioredoxin reductase beta subunit family.</text>
</comment>
<name>B3QYM4_CHLT3</name>
<evidence type="ECO:0000256" key="5">
    <source>
        <dbReference type="ARBA" id="ARBA00022485"/>
    </source>
</evidence>
<reference evidence="15 16" key="1">
    <citation type="submission" date="2008-06" db="EMBL/GenBank/DDBJ databases">
        <title>Complete sequence of Chloroherpeton thalassium ATCC 35110.</title>
        <authorList>
            <consortium name="US DOE Joint Genome Institute"/>
            <person name="Lucas S."/>
            <person name="Copeland A."/>
            <person name="Lapidus A."/>
            <person name="Glavina del Rio T."/>
            <person name="Dalin E."/>
            <person name="Tice H."/>
            <person name="Bruce D."/>
            <person name="Goodwin L."/>
            <person name="Pitluck S."/>
            <person name="Schmutz J."/>
            <person name="Larimer F."/>
            <person name="Land M."/>
            <person name="Hauser L."/>
            <person name="Kyrpides N."/>
            <person name="Mikhailova N."/>
            <person name="Liu Z."/>
            <person name="Li T."/>
            <person name="Zhao F."/>
            <person name="Overmann J."/>
            <person name="Bryant D.A."/>
            <person name="Richardson P."/>
        </authorList>
    </citation>
    <scope>NUCLEOTIDE SEQUENCE [LARGE SCALE GENOMIC DNA]</scope>
    <source>
        <strain evidence="16">ATCC 35110 / GB-78</strain>
    </source>
</reference>
<comment type="function">
    <text evidence="2">Catalytic subunit of the ferredoxin-thioredoxin reductase (FTR), which catalyzes the two-electron reduction of thioredoxins by the electrons provided by reduced ferredoxin.</text>
</comment>
<keyword evidence="5" id="KW-0004">4Fe-4S</keyword>
<dbReference type="InterPro" id="IPR004209">
    <property type="entry name" value="FTR_bsu"/>
</dbReference>
<dbReference type="STRING" id="517418.Ctha_1188"/>
<dbReference type="PANTHER" id="PTHR35113">
    <property type="entry name" value="FERREDOXIN-THIOREDOXIN REDUCTASE CATALYTIC CHAIN, CHLOROPLASTIC"/>
    <property type="match status" value="1"/>
</dbReference>
<sequence length="140" mass="16278">MPQPSEKSIQKIRKFIEHYCEKAGMQTHEDSSITDSIVVGLAANLEELGRPLCPCRFYPDKKEELKHRTWVCACDDMQIYKYCHCMLFVTPEGLPVTEYLPEDHEGRKTYGLIKDPTPDKGRSLRAHAEAREKERQERHS</sequence>
<dbReference type="Proteomes" id="UP000001208">
    <property type="component" value="Chromosome"/>
</dbReference>
<evidence type="ECO:0000256" key="14">
    <source>
        <dbReference type="SAM" id="MobiDB-lite"/>
    </source>
</evidence>
<evidence type="ECO:0000256" key="6">
    <source>
        <dbReference type="ARBA" id="ARBA00022723"/>
    </source>
</evidence>
<evidence type="ECO:0000256" key="9">
    <source>
        <dbReference type="ARBA" id="ARBA00023014"/>
    </source>
</evidence>
<keyword evidence="16" id="KW-1185">Reference proteome</keyword>
<dbReference type="GO" id="GO:0051539">
    <property type="term" value="F:4 iron, 4 sulfur cluster binding"/>
    <property type="evidence" value="ECO:0007669"/>
    <property type="project" value="UniProtKB-KW"/>
</dbReference>
<comment type="subunit">
    <text evidence="11">Heterodimer of subunit A (variable subunit) and subunit B (catalytic subunit). Heterodimeric FTR forms a complex with ferredoxin and thioredoxin.</text>
</comment>